<dbReference type="PANTHER" id="PTHR22604">
    <property type="entry name" value="OXIDOREDUCTASES"/>
    <property type="match status" value="1"/>
</dbReference>
<dbReference type="InterPro" id="IPR055170">
    <property type="entry name" value="GFO_IDH_MocA-like_dom"/>
</dbReference>
<name>A0AAX2IUQ3_LEGPN</name>
<comment type="similarity">
    <text evidence="1">Belongs to the Gfo/Idh/MocA family.</text>
</comment>
<dbReference type="InterPro" id="IPR050984">
    <property type="entry name" value="Gfo/Idh/MocA_domain"/>
</dbReference>
<evidence type="ECO:0000256" key="2">
    <source>
        <dbReference type="ARBA" id="ARBA00023002"/>
    </source>
</evidence>
<sequence>MDNTLIKWGILGTSFISEVMADAIQESQTGKLIAIGSRSIEVAKRFSEKFTIPKFYDDYQSLIHNNDIDAVYIGLPNHLHKEWIIRCAQAGKNILCEKPFVIGIEEIHEVTSVIEKTNIFCMEALMYRYHPFIKKLQEIIQSNIIGKIKLYNATYTANIAEIANPVAGGSIRNLGCYPISLVRLLANAEPVEIRGIGRMNCKNNTDSQASVLLKFADDSIAAVSTADDIEMHWQFEVYGTKGYLKTETNPWLPDCEDNKIFIYLNNELTPKEIYVNAEKSLYTYQIDFINEQILNGDSKQFNKTSLLDSMGNAIVLETWLKQINFLNTRQELSRLKDRLSHI</sequence>
<dbReference type="AlphaFoldDB" id="A0AAX2IUQ3"/>
<dbReference type="Pfam" id="PF01408">
    <property type="entry name" value="GFO_IDH_MocA"/>
    <property type="match status" value="1"/>
</dbReference>
<dbReference type="Gene3D" id="3.40.50.720">
    <property type="entry name" value="NAD(P)-binding Rossmann-like Domain"/>
    <property type="match status" value="1"/>
</dbReference>
<dbReference type="Proteomes" id="UP000249566">
    <property type="component" value="Chromosome 1"/>
</dbReference>
<evidence type="ECO:0000256" key="1">
    <source>
        <dbReference type="ARBA" id="ARBA00010928"/>
    </source>
</evidence>
<proteinExistence type="inferred from homology"/>
<accession>A0AAX2IUQ3</accession>
<reference evidence="5 6" key="1">
    <citation type="submission" date="2018-06" db="EMBL/GenBank/DDBJ databases">
        <authorList>
            <consortium name="Pathogen Informatics"/>
            <person name="Doyle S."/>
        </authorList>
    </citation>
    <scope>NUCLEOTIDE SEQUENCE [LARGE SCALE GENOMIC DNA]</scope>
    <source>
        <strain evidence="5 6">NCTC12272</strain>
    </source>
</reference>
<gene>
    <name evidence="5" type="primary">gfo</name>
    <name evidence="5" type="ORF">NCTC12272_01355</name>
</gene>
<organism evidence="5 6">
    <name type="scientific">Legionella pneumophila subsp. pascullei</name>
    <dbReference type="NCBI Taxonomy" id="91890"/>
    <lineage>
        <taxon>Bacteria</taxon>
        <taxon>Pseudomonadati</taxon>
        <taxon>Pseudomonadota</taxon>
        <taxon>Gammaproteobacteria</taxon>
        <taxon>Legionellales</taxon>
        <taxon>Legionellaceae</taxon>
        <taxon>Legionella</taxon>
    </lineage>
</organism>
<keyword evidence="2 5" id="KW-0560">Oxidoreductase</keyword>
<dbReference type="GO" id="GO:0047061">
    <property type="term" value="F:glucose-fructose oxidoreductase activity"/>
    <property type="evidence" value="ECO:0007669"/>
    <property type="project" value="UniProtKB-EC"/>
</dbReference>
<evidence type="ECO:0000313" key="6">
    <source>
        <dbReference type="Proteomes" id="UP000249566"/>
    </source>
</evidence>
<evidence type="ECO:0000313" key="5">
    <source>
        <dbReference type="EMBL" id="SQG90167.1"/>
    </source>
</evidence>
<protein>
    <submittedName>
        <fullName evidence="5">Oxidoreductase</fullName>
        <ecNumber evidence="5">1.1.99.28</ecNumber>
    </submittedName>
</protein>
<dbReference type="Pfam" id="PF22725">
    <property type="entry name" value="GFO_IDH_MocA_C3"/>
    <property type="match status" value="1"/>
</dbReference>
<dbReference type="RefSeq" id="WP_027221508.1">
    <property type="nucleotide sequence ID" value="NZ_CAAAIJ010000001.1"/>
</dbReference>
<dbReference type="EC" id="1.1.99.28" evidence="5"/>
<feature type="domain" description="Gfo/Idh/MocA-like oxidoreductase N-terminal" evidence="3">
    <location>
        <begin position="6"/>
        <end position="122"/>
    </location>
</feature>
<feature type="domain" description="GFO/IDH/MocA-like oxidoreductase" evidence="4">
    <location>
        <begin position="134"/>
        <end position="244"/>
    </location>
</feature>
<dbReference type="GO" id="GO:0000166">
    <property type="term" value="F:nucleotide binding"/>
    <property type="evidence" value="ECO:0007669"/>
    <property type="project" value="InterPro"/>
</dbReference>
<dbReference type="EMBL" id="LS483412">
    <property type="protein sequence ID" value="SQG90167.1"/>
    <property type="molecule type" value="Genomic_DNA"/>
</dbReference>
<dbReference type="Gene3D" id="3.30.360.10">
    <property type="entry name" value="Dihydrodipicolinate Reductase, domain 2"/>
    <property type="match status" value="1"/>
</dbReference>
<dbReference type="SUPFAM" id="SSF51735">
    <property type="entry name" value="NAD(P)-binding Rossmann-fold domains"/>
    <property type="match status" value="1"/>
</dbReference>
<dbReference type="InterPro" id="IPR036291">
    <property type="entry name" value="NAD(P)-bd_dom_sf"/>
</dbReference>
<evidence type="ECO:0000259" key="4">
    <source>
        <dbReference type="Pfam" id="PF22725"/>
    </source>
</evidence>
<dbReference type="PANTHER" id="PTHR22604:SF105">
    <property type="entry name" value="TRANS-1,2-DIHYDROBENZENE-1,2-DIOL DEHYDROGENASE"/>
    <property type="match status" value="1"/>
</dbReference>
<evidence type="ECO:0000259" key="3">
    <source>
        <dbReference type="Pfam" id="PF01408"/>
    </source>
</evidence>
<dbReference type="InterPro" id="IPR000683">
    <property type="entry name" value="Gfo/Idh/MocA-like_OxRdtase_N"/>
</dbReference>
<dbReference type="SUPFAM" id="SSF55347">
    <property type="entry name" value="Glyceraldehyde-3-phosphate dehydrogenase-like, C-terminal domain"/>
    <property type="match status" value="1"/>
</dbReference>